<reference evidence="1" key="2">
    <citation type="journal article" date="2020" name="Nat. Commun.">
        <title>Large-scale genome sequencing of mycorrhizal fungi provides insights into the early evolution of symbiotic traits.</title>
        <authorList>
            <person name="Miyauchi S."/>
            <person name="Kiss E."/>
            <person name="Kuo A."/>
            <person name="Drula E."/>
            <person name="Kohler A."/>
            <person name="Sanchez-Garcia M."/>
            <person name="Morin E."/>
            <person name="Andreopoulos B."/>
            <person name="Barry K.W."/>
            <person name="Bonito G."/>
            <person name="Buee M."/>
            <person name="Carver A."/>
            <person name="Chen C."/>
            <person name="Cichocki N."/>
            <person name="Clum A."/>
            <person name="Culley D."/>
            <person name="Crous P.W."/>
            <person name="Fauchery L."/>
            <person name="Girlanda M."/>
            <person name="Hayes R.D."/>
            <person name="Keri Z."/>
            <person name="LaButti K."/>
            <person name="Lipzen A."/>
            <person name="Lombard V."/>
            <person name="Magnuson J."/>
            <person name="Maillard F."/>
            <person name="Murat C."/>
            <person name="Nolan M."/>
            <person name="Ohm R.A."/>
            <person name="Pangilinan J."/>
            <person name="Pereira M.F."/>
            <person name="Perotto S."/>
            <person name="Peter M."/>
            <person name="Pfister S."/>
            <person name="Riley R."/>
            <person name="Sitrit Y."/>
            <person name="Stielow J.B."/>
            <person name="Szollosi G."/>
            <person name="Zifcakova L."/>
            <person name="Stursova M."/>
            <person name="Spatafora J.W."/>
            <person name="Tedersoo L."/>
            <person name="Vaario L.M."/>
            <person name="Yamada A."/>
            <person name="Yan M."/>
            <person name="Wang P."/>
            <person name="Xu J."/>
            <person name="Bruns T."/>
            <person name="Baldrian P."/>
            <person name="Vilgalys R."/>
            <person name="Dunand C."/>
            <person name="Henrissat B."/>
            <person name="Grigoriev I.V."/>
            <person name="Hibbett D."/>
            <person name="Nagy L.G."/>
            <person name="Martin F.M."/>
        </authorList>
    </citation>
    <scope>NUCLEOTIDE SEQUENCE</scope>
    <source>
        <strain evidence="1">BED1</strain>
    </source>
</reference>
<evidence type="ECO:0000313" key="2">
    <source>
        <dbReference type="Proteomes" id="UP001194468"/>
    </source>
</evidence>
<name>A0AAD4C9R9_BOLED</name>
<keyword evidence="2" id="KW-1185">Reference proteome</keyword>
<sequence>MGVIYSNDEAIFDLLQGLPDTIKWQIFKELTLDRLSGVTTTSANTSTFSLSPGTGIATSASQSLTFDSVAKLLAAKAHAIVGKRNLTAPRLERASAAIVQSTETRRIHSATGPHTHRNNAKGIRCTSCRCACLPRAANHNIEQCYWPGGVMEEKAPA</sequence>
<protein>
    <submittedName>
        <fullName evidence="1">Uncharacterized protein</fullName>
    </submittedName>
</protein>
<evidence type="ECO:0000313" key="1">
    <source>
        <dbReference type="EMBL" id="KAF8452877.1"/>
    </source>
</evidence>
<accession>A0AAD4C9R9</accession>
<comment type="caution">
    <text evidence="1">The sequence shown here is derived from an EMBL/GenBank/DDBJ whole genome shotgun (WGS) entry which is preliminary data.</text>
</comment>
<proteinExistence type="predicted"/>
<dbReference type="Proteomes" id="UP001194468">
    <property type="component" value="Unassembled WGS sequence"/>
</dbReference>
<dbReference type="AlphaFoldDB" id="A0AAD4C9R9"/>
<gene>
    <name evidence="1" type="ORF">L210DRAFT_3519865</name>
</gene>
<organism evidence="1 2">
    <name type="scientific">Boletus edulis BED1</name>
    <dbReference type="NCBI Taxonomy" id="1328754"/>
    <lineage>
        <taxon>Eukaryota</taxon>
        <taxon>Fungi</taxon>
        <taxon>Dikarya</taxon>
        <taxon>Basidiomycota</taxon>
        <taxon>Agaricomycotina</taxon>
        <taxon>Agaricomycetes</taxon>
        <taxon>Agaricomycetidae</taxon>
        <taxon>Boletales</taxon>
        <taxon>Boletineae</taxon>
        <taxon>Boletaceae</taxon>
        <taxon>Boletoideae</taxon>
        <taxon>Boletus</taxon>
    </lineage>
</organism>
<dbReference type="EMBL" id="WHUW01000001">
    <property type="protein sequence ID" value="KAF8452877.1"/>
    <property type="molecule type" value="Genomic_DNA"/>
</dbReference>
<reference evidence="1" key="1">
    <citation type="submission" date="2019-10" db="EMBL/GenBank/DDBJ databases">
        <authorList>
            <consortium name="DOE Joint Genome Institute"/>
            <person name="Kuo A."/>
            <person name="Miyauchi S."/>
            <person name="Kiss E."/>
            <person name="Drula E."/>
            <person name="Kohler A."/>
            <person name="Sanchez-Garcia M."/>
            <person name="Andreopoulos B."/>
            <person name="Barry K.W."/>
            <person name="Bonito G."/>
            <person name="Buee M."/>
            <person name="Carver A."/>
            <person name="Chen C."/>
            <person name="Cichocki N."/>
            <person name="Clum A."/>
            <person name="Culley D."/>
            <person name="Crous P.W."/>
            <person name="Fauchery L."/>
            <person name="Girlanda M."/>
            <person name="Hayes R."/>
            <person name="Keri Z."/>
            <person name="LaButti K."/>
            <person name="Lipzen A."/>
            <person name="Lombard V."/>
            <person name="Magnuson J."/>
            <person name="Maillard F."/>
            <person name="Morin E."/>
            <person name="Murat C."/>
            <person name="Nolan M."/>
            <person name="Ohm R."/>
            <person name="Pangilinan J."/>
            <person name="Pereira M."/>
            <person name="Perotto S."/>
            <person name="Peter M."/>
            <person name="Riley R."/>
            <person name="Sitrit Y."/>
            <person name="Stielow B."/>
            <person name="Szollosi G."/>
            <person name="Zifcakova L."/>
            <person name="Stursova M."/>
            <person name="Spatafora J.W."/>
            <person name="Tedersoo L."/>
            <person name="Vaario L.-M."/>
            <person name="Yamada A."/>
            <person name="Yan M."/>
            <person name="Wang P."/>
            <person name="Xu J."/>
            <person name="Bruns T."/>
            <person name="Baldrian P."/>
            <person name="Vilgalys R."/>
            <person name="Henrissat B."/>
            <person name="Grigoriev I.V."/>
            <person name="Hibbett D."/>
            <person name="Nagy L.G."/>
            <person name="Martin F.M."/>
        </authorList>
    </citation>
    <scope>NUCLEOTIDE SEQUENCE</scope>
    <source>
        <strain evidence="1">BED1</strain>
    </source>
</reference>